<evidence type="ECO:0000313" key="3">
    <source>
        <dbReference type="Proteomes" id="UP000824998"/>
    </source>
</evidence>
<reference evidence="2" key="1">
    <citation type="journal article" date="2021" name="IMA Fungus">
        <title>Genomic characterization of three marine fungi, including Emericellopsis atlantica sp. nov. with signatures of a generalist lifestyle and marine biomass degradation.</title>
        <authorList>
            <person name="Hagestad O.C."/>
            <person name="Hou L."/>
            <person name="Andersen J.H."/>
            <person name="Hansen E.H."/>
            <person name="Altermark B."/>
            <person name="Li C."/>
            <person name="Kuhnert E."/>
            <person name="Cox R.J."/>
            <person name="Crous P.W."/>
            <person name="Spatafora J.W."/>
            <person name="Lail K."/>
            <person name="Amirebrahimi M."/>
            <person name="Lipzen A."/>
            <person name="Pangilinan J."/>
            <person name="Andreopoulos W."/>
            <person name="Hayes R.D."/>
            <person name="Ng V."/>
            <person name="Grigoriev I.V."/>
            <person name="Jackson S.A."/>
            <person name="Sutton T.D.S."/>
            <person name="Dobson A.D.W."/>
            <person name="Rama T."/>
        </authorList>
    </citation>
    <scope>NUCLEOTIDE SEQUENCE</scope>
    <source>
        <strain evidence="2">TRa018bII</strain>
    </source>
</reference>
<dbReference type="OrthoDB" id="4062651at2759"/>
<dbReference type="EMBL" id="MU251659">
    <property type="protein sequence ID" value="KAG9230596.1"/>
    <property type="molecule type" value="Genomic_DNA"/>
</dbReference>
<dbReference type="SUPFAM" id="SSF56112">
    <property type="entry name" value="Protein kinase-like (PK-like)"/>
    <property type="match status" value="1"/>
</dbReference>
<dbReference type="GO" id="GO:0004674">
    <property type="term" value="F:protein serine/threonine kinase activity"/>
    <property type="evidence" value="ECO:0007669"/>
    <property type="project" value="UniProtKB-KW"/>
</dbReference>
<dbReference type="AlphaFoldDB" id="A0A9P8C335"/>
<dbReference type="InterPro" id="IPR000719">
    <property type="entry name" value="Prot_kinase_dom"/>
</dbReference>
<dbReference type="Pfam" id="PF07714">
    <property type="entry name" value="PK_Tyr_Ser-Thr"/>
    <property type="match status" value="1"/>
</dbReference>
<proteinExistence type="predicted"/>
<dbReference type="Proteomes" id="UP000824998">
    <property type="component" value="Unassembled WGS sequence"/>
</dbReference>
<accession>A0A9P8C335</accession>
<dbReference type="SMART" id="SM00220">
    <property type="entry name" value="S_TKc"/>
    <property type="match status" value="1"/>
</dbReference>
<keyword evidence="2" id="KW-0808">Transferase</keyword>
<organism evidence="2 3">
    <name type="scientific">Amylocarpus encephaloides</name>
    <dbReference type="NCBI Taxonomy" id="45428"/>
    <lineage>
        <taxon>Eukaryota</taxon>
        <taxon>Fungi</taxon>
        <taxon>Dikarya</taxon>
        <taxon>Ascomycota</taxon>
        <taxon>Pezizomycotina</taxon>
        <taxon>Leotiomycetes</taxon>
        <taxon>Helotiales</taxon>
        <taxon>Helotiales incertae sedis</taxon>
        <taxon>Amylocarpus</taxon>
    </lineage>
</organism>
<sequence length="290" mass="32743">MKREIPVSRREFISLGAVGWVHKINNHIVLKSPREEDYDKFTHENKFYSILELHPPCPDLPQSFLRVPTGNFLAFYSGGTLDERLREHQIRDEGPHGGSLIEIMELSSAVTWLESLGYVHTDIRLPNLLLNDHEHLKLTDFDCVQELGTPTEGSAAPWARVLGTEAGDECGSFGDNGARYEQFAIGSVLYMMTRGHEPYDDGSIAPEDAPVVVDLFQQMKFPPLGEDKLDRVIKQCWKGEYETLKDLADETELLPGASSFPRATAFDDGYCSKVRRECEELVERGILDEN</sequence>
<gene>
    <name evidence="2" type="ORF">BJ875DRAFT_537042</name>
</gene>
<feature type="domain" description="Protein kinase" evidence="1">
    <location>
        <begin position="7"/>
        <end position="290"/>
    </location>
</feature>
<dbReference type="InterPro" id="IPR011009">
    <property type="entry name" value="Kinase-like_dom_sf"/>
</dbReference>
<dbReference type="InterPro" id="IPR001245">
    <property type="entry name" value="Ser-Thr/Tyr_kinase_cat_dom"/>
</dbReference>
<name>A0A9P8C335_9HELO</name>
<dbReference type="PROSITE" id="PS50011">
    <property type="entry name" value="PROTEIN_KINASE_DOM"/>
    <property type="match status" value="1"/>
</dbReference>
<protein>
    <submittedName>
        <fullName evidence="2">Serine/threonine protein kinase</fullName>
    </submittedName>
</protein>
<dbReference type="GO" id="GO:0005524">
    <property type="term" value="F:ATP binding"/>
    <property type="evidence" value="ECO:0007669"/>
    <property type="project" value="InterPro"/>
</dbReference>
<keyword evidence="2" id="KW-0418">Kinase</keyword>
<evidence type="ECO:0000313" key="2">
    <source>
        <dbReference type="EMBL" id="KAG9230596.1"/>
    </source>
</evidence>
<keyword evidence="2" id="KW-0723">Serine/threonine-protein kinase</keyword>
<keyword evidence="3" id="KW-1185">Reference proteome</keyword>
<evidence type="ECO:0000259" key="1">
    <source>
        <dbReference type="PROSITE" id="PS50011"/>
    </source>
</evidence>
<dbReference type="Gene3D" id="1.10.510.10">
    <property type="entry name" value="Transferase(Phosphotransferase) domain 1"/>
    <property type="match status" value="1"/>
</dbReference>
<comment type="caution">
    <text evidence="2">The sequence shown here is derived from an EMBL/GenBank/DDBJ whole genome shotgun (WGS) entry which is preliminary data.</text>
</comment>